<name>A0A7X0PA26_9BURK</name>
<evidence type="ECO:0000313" key="3">
    <source>
        <dbReference type="Proteomes" id="UP000575083"/>
    </source>
</evidence>
<comment type="caution">
    <text evidence="2">The sequence shown here is derived from an EMBL/GenBank/DDBJ whole genome shotgun (WGS) entry which is preliminary data.</text>
</comment>
<sequence length="691" mass="76280">MSAMLPLAAGARPPAPPPAYPRLSENTAASQNLEVRKLLHGPVEGLFALPRTRQLVAVAGGYLWKFGPQGELLDSLRVPSGIHTSGIVFTPHYYTDWVYSGERQRKAYAPAADGNRLSQAELFAELDRAEHVEFGRNETSAWAYLLSGGKAWVLDITRWRDKVDTHCRPRTHSDEKLNWNATCLDGYRPARRGWTEIEPRDFYGTSPEDAQRVRVVDFERRRLYLEEGLSGQLLGATVGVALKALGVPGKLPSRYWFGDASTELRVGGEVLRFKAFIPREDGQYRFPNMAWWDLSPALPGANPWFTVHPRSYLHHPGEEALLRHYEKDIGLYVVRPRGAVPAPATGREAGTWRPVFSGPTTHSYAVSGSMEFAAAPAVHTWLRPPEARRRLDGLGPQIPVEALWPALREPPLALNLQWTASSDEAEIQLRIELPAAQTRSAFERIAGSNAPVELVVQVPDLEGPVSGMSVLLRSGSLQQALPGARIAYLGQPPRSASARAAALRALREANAAAQRSPGALPAFLQAAQDLAQDLQRAQDASADITHAYAQLINHFNERRDFAPSSRLVRHYLAQVYPHVSKYRRDDKEAYNVGVIASQTLAFAVHTNEPDLVEAVMATLIGSGFDPAVQTNGTLMYNLACYYALKGDRARMLQAAARARSLGKPPAQFLQDTDFDRYKQDAEFLQVVNAAS</sequence>
<evidence type="ECO:0000313" key="2">
    <source>
        <dbReference type="EMBL" id="MBB6557994.1"/>
    </source>
</evidence>
<evidence type="ECO:0000256" key="1">
    <source>
        <dbReference type="SAM" id="MobiDB-lite"/>
    </source>
</evidence>
<feature type="region of interest" description="Disordered" evidence="1">
    <location>
        <begin position="1"/>
        <end position="24"/>
    </location>
</feature>
<reference evidence="2 3" key="1">
    <citation type="submission" date="2020-08" db="EMBL/GenBank/DDBJ databases">
        <title>Functional genomics of gut bacteria from endangered species of beetles.</title>
        <authorList>
            <person name="Carlos-Shanley C."/>
        </authorList>
    </citation>
    <scope>NUCLEOTIDE SEQUENCE [LARGE SCALE GENOMIC DNA]</scope>
    <source>
        <strain evidence="2 3">S00198</strain>
    </source>
</reference>
<dbReference type="AlphaFoldDB" id="A0A7X0PA26"/>
<accession>A0A7X0PA26</accession>
<dbReference type="NCBIfam" id="NF047558">
    <property type="entry name" value="TPR_END_plus"/>
    <property type="match status" value="1"/>
</dbReference>
<protein>
    <submittedName>
        <fullName evidence="2">Uncharacterized protein</fullName>
    </submittedName>
</protein>
<proteinExistence type="predicted"/>
<keyword evidence="3" id="KW-1185">Reference proteome</keyword>
<dbReference type="RefSeq" id="WP_184855397.1">
    <property type="nucleotide sequence ID" value="NZ_JACHLK010000001.1"/>
</dbReference>
<gene>
    <name evidence="2" type="ORF">HNP48_000658</name>
</gene>
<dbReference type="EMBL" id="JACHLK010000001">
    <property type="protein sequence ID" value="MBB6557994.1"/>
    <property type="molecule type" value="Genomic_DNA"/>
</dbReference>
<organism evidence="2 3">
    <name type="scientific">Acidovorax soli</name>
    <dbReference type="NCBI Taxonomy" id="592050"/>
    <lineage>
        <taxon>Bacteria</taxon>
        <taxon>Pseudomonadati</taxon>
        <taxon>Pseudomonadota</taxon>
        <taxon>Betaproteobacteria</taxon>
        <taxon>Burkholderiales</taxon>
        <taxon>Comamonadaceae</taxon>
        <taxon>Acidovorax</taxon>
    </lineage>
</organism>
<dbReference type="Proteomes" id="UP000575083">
    <property type="component" value="Unassembled WGS sequence"/>
</dbReference>
<feature type="compositionally biased region" description="Low complexity" evidence="1">
    <location>
        <begin position="1"/>
        <end position="12"/>
    </location>
</feature>